<keyword evidence="5" id="KW-0812">Transmembrane</keyword>
<dbReference type="Proteomes" id="UP001595897">
    <property type="component" value="Unassembled WGS sequence"/>
</dbReference>
<comment type="caution">
    <text evidence="9">The sequence shown here is derived from an EMBL/GenBank/DDBJ whole genome shotgun (WGS) entry which is preliminary data.</text>
</comment>
<gene>
    <name evidence="9" type="ORF">ACFO4O_03320</name>
</gene>
<dbReference type="PANTHER" id="PTHR30026">
    <property type="entry name" value="OUTER MEMBRANE PROTEIN TOLC"/>
    <property type="match status" value="1"/>
</dbReference>
<keyword evidence="6" id="KW-0472">Membrane</keyword>
<evidence type="ECO:0000256" key="4">
    <source>
        <dbReference type="ARBA" id="ARBA00022452"/>
    </source>
</evidence>
<evidence type="ECO:0000313" key="9">
    <source>
        <dbReference type="EMBL" id="MFC4699185.1"/>
    </source>
</evidence>
<protein>
    <submittedName>
        <fullName evidence="9">TolC family protein</fullName>
    </submittedName>
</protein>
<dbReference type="InterPro" id="IPR003423">
    <property type="entry name" value="OMP_efflux"/>
</dbReference>
<feature type="coiled-coil region" evidence="8">
    <location>
        <begin position="245"/>
        <end position="272"/>
    </location>
</feature>
<dbReference type="Gene3D" id="1.20.1600.10">
    <property type="entry name" value="Outer membrane efflux proteins (OEP)"/>
    <property type="match status" value="1"/>
</dbReference>
<evidence type="ECO:0000256" key="3">
    <source>
        <dbReference type="ARBA" id="ARBA00022448"/>
    </source>
</evidence>
<dbReference type="EMBL" id="JBHSGU010000002">
    <property type="protein sequence ID" value="MFC4699185.1"/>
    <property type="molecule type" value="Genomic_DNA"/>
</dbReference>
<proteinExistence type="inferred from homology"/>
<dbReference type="Pfam" id="PF02321">
    <property type="entry name" value="OEP"/>
    <property type="match status" value="2"/>
</dbReference>
<keyword evidence="8" id="KW-0175">Coiled coil</keyword>
<evidence type="ECO:0000256" key="5">
    <source>
        <dbReference type="ARBA" id="ARBA00022692"/>
    </source>
</evidence>
<keyword evidence="4" id="KW-1134">Transmembrane beta strand</keyword>
<dbReference type="PANTHER" id="PTHR30026:SF5">
    <property type="entry name" value="ABC-TYPE EFFLUX SYSTEM SECRETIN COMPONENT"/>
    <property type="match status" value="1"/>
</dbReference>
<reference evidence="10" key="1">
    <citation type="journal article" date="2019" name="Int. J. Syst. Evol. Microbiol.">
        <title>The Global Catalogue of Microorganisms (GCM) 10K type strain sequencing project: providing services to taxonomists for standard genome sequencing and annotation.</title>
        <authorList>
            <consortium name="The Broad Institute Genomics Platform"/>
            <consortium name="The Broad Institute Genome Sequencing Center for Infectious Disease"/>
            <person name="Wu L."/>
            <person name="Ma J."/>
        </authorList>
    </citation>
    <scope>NUCLEOTIDE SEQUENCE [LARGE SCALE GENOMIC DNA]</scope>
    <source>
        <strain evidence="10">KACC 12507</strain>
    </source>
</reference>
<dbReference type="InterPro" id="IPR051906">
    <property type="entry name" value="TolC-like"/>
</dbReference>
<dbReference type="RefSeq" id="WP_382405939.1">
    <property type="nucleotide sequence ID" value="NZ_JBHSGU010000002.1"/>
</dbReference>
<dbReference type="SUPFAM" id="SSF56954">
    <property type="entry name" value="Outer membrane efflux proteins (OEP)"/>
    <property type="match status" value="1"/>
</dbReference>
<comment type="subcellular location">
    <subcellularLocation>
        <location evidence="1">Cell outer membrane</location>
    </subcellularLocation>
</comment>
<accession>A0ABV9LTL3</accession>
<evidence type="ECO:0000256" key="2">
    <source>
        <dbReference type="ARBA" id="ARBA00007613"/>
    </source>
</evidence>
<keyword evidence="3" id="KW-0813">Transport</keyword>
<comment type="similarity">
    <text evidence="2">Belongs to the outer membrane factor (OMF) (TC 1.B.17) family.</text>
</comment>
<evidence type="ECO:0000256" key="8">
    <source>
        <dbReference type="SAM" id="Coils"/>
    </source>
</evidence>
<sequence length="525" mass="57878">MQNTQVPHFKPYRIACVHVAVALRSLRLSKVASRLSAIGTSIISISAFCISSAHAATALSYSEAKALLSQQSDAIQAAQYQVDSQQDKLASLDRLHLPTLSILGGVHAYESKRELDIEPIRDAAGDLIPGSEQFIRSSIDVNFNGVLPTAVLMSTWELYAGGRIDAARRAADAAIAEAKAEQSGTFEEQEKLLATVYFGQLLAKQILHIREEVAKDIAQHVHQATRFEENGLISKVERLHAQVAYDEALRNLEQAKADLGMANNALQRLLRVNTNIQPRNKLFVISQPLPPLDSFLAQGLQNHSQLTLIRAKRERAEQGQVIEEARFKPNVFAFGSYNLAPQEADFSDPLPLLEPDWIVGINVSYKLFDSINRNKAISAARLQVDRVGALEREFSMRLGTYIENSYRSLEKARNQYALLASSIDLAQETLKLRVRLFEEGMGTSLDVVDARLSAAKAETEKAAAAYNFVVALVDLLIGAGQLHEFERYMTQADILVSTDTLSFIPSTEQIPATAHASIQGTQNEN</sequence>
<evidence type="ECO:0000313" key="10">
    <source>
        <dbReference type="Proteomes" id="UP001595897"/>
    </source>
</evidence>
<keyword evidence="7" id="KW-0998">Cell outer membrane</keyword>
<evidence type="ECO:0000256" key="7">
    <source>
        <dbReference type="ARBA" id="ARBA00023237"/>
    </source>
</evidence>
<organism evidence="9 10">
    <name type="scientific">Glaciecola siphonariae</name>
    <dbReference type="NCBI Taxonomy" id="521012"/>
    <lineage>
        <taxon>Bacteria</taxon>
        <taxon>Pseudomonadati</taxon>
        <taxon>Pseudomonadota</taxon>
        <taxon>Gammaproteobacteria</taxon>
        <taxon>Alteromonadales</taxon>
        <taxon>Alteromonadaceae</taxon>
        <taxon>Glaciecola</taxon>
    </lineage>
</organism>
<evidence type="ECO:0000256" key="1">
    <source>
        <dbReference type="ARBA" id="ARBA00004442"/>
    </source>
</evidence>
<name>A0ABV9LTL3_9ALTE</name>
<keyword evidence="10" id="KW-1185">Reference proteome</keyword>
<evidence type="ECO:0000256" key="6">
    <source>
        <dbReference type="ARBA" id="ARBA00023136"/>
    </source>
</evidence>